<organism evidence="1">
    <name type="scientific">Anguilla anguilla</name>
    <name type="common">European freshwater eel</name>
    <name type="synonym">Muraena anguilla</name>
    <dbReference type="NCBI Taxonomy" id="7936"/>
    <lineage>
        <taxon>Eukaryota</taxon>
        <taxon>Metazoa</taxon>
        <taxon>Chordata</taxon>
        <taxon>Craniata</taxon>
        <taxon>Vertebrata</taxon>
        <taxon>Euteleostomi</taxon>
        <taxon>Actinopterygii</taxon>
        <taxon>Neopterygii</taxon>
        <taxon>Teleostei</taxon>
        <taxon>Anguilliformes</taxon>
        <taxon>Anguillidae</taxon>
        <taxon>Anguilla</taxon>
    </lineage>
</organism>
<proteinExistence type="predicted"/>
<reference evidence="1" key="2">
    <citation type="journal article" date="2015" name="Fish Shellfish Immunol.">
        <title>Early steps in the European eel (Anguilla anguilla)-Vibrio vulnificus interaction in the gills: Role of the RtxA13 toxin.</title>
        <authorList>
            <person name="Callol A."/>
            <person name="Pajuelo D."/>
            <person name="Ebbesson L."/>
            <person name="Teles M."/>
            <person name="MacKenzie S."/>
            <person name="Amaro C."/>
        </authorList>
    </citation>
    <scope>NUCLEOTIDE SEQUENCE</scope>
</reference>
<name>A0A0E9VNP4_ANGAN</name>
<dbReference type="EMBL" id="GBXM01029547">
    <property type="protein sequence ID" value="JAH79030.1"/>
    <property type="molecule type" value="Transcribed_RNA"/>
</dbReference>
<accession>A0A0E9VNP4</accession>
<sequence>MLDRHVRINNKNSTAFLLMKRKLKLQSLTFEPCNSLCFGFFGWGGFG</sequence>
<dbReference type="AlphaFoldDB" id="A0A0E9VNP4"/>
<protein>
    <submittedName>
        <fullName evidence="1">Uncharacterized protein</fullName>
    </submittedName>
</protein>
<reference evidence="1" key="1">
    <citation type="submission" date="2014-11" db="EMBL/GenBank/DDBJ databases">
        <authorList>
            <person name="Amaro Gonzalez C."/>
        </authorList>
    </citation>
    <scope>NUCLEOTIDE SEQUENCE</scope>
</reference>
<evidence type="ECO:0000313" key="1">
    <source>
        <dbReference type="EMBL" id="JAH79030.1"/>
    </source>
</evidence>